<dbReference type="GeneID" id="19945551"/>
<dbReference type="AlphaFoldDB" id="T0QUT4"/>
<protein>
    <submittedName>
        <fullName evidence="3">Uncharacterized protein</fullName>
    </submittedName>
</protein>
<keyword evidence="4" id="KW-1185">Reference proteome</keyword>
<feature type="region of interest" description="Disordered" evidence="1">
    <location>
        <begin position="217"/>
        <end position="259"/>
    </location>
</feature>
<dbReference type="OrthoDB" id="10450277at2759"/>
<feature type="compositionally biased region" description="Acidic residues" evidence="1">
    <location>
        <begin position="230"/>
        <end position="239"/>
    </location>
</feature>
<evidence type="ECO:0000313" key="3">
    <source>
        <dbReference type="EMBL" id="EQC37800.1"/>
    </source>
</evidence>
<accession>T0QUT4</accession>
<feature type="transmembrane region" description="Helical" evidence="2">
    <location>
        <begin position="184"/>
        <end position="206"/>
    </location>
</feature>
<proteinExistence type="predicted"/>
<dbReference type="OMA" id="CYAVNGV"/>
<dbReference type="InParanoid" id="T0QUT4"/>
<reference evidence="3 4" key="1">
    <citation type="submission" date="2012-04" db="EMBL/GenBank/DDBJ databases">
        <title>The Genome Sequence of Saprolegnia declina VS20.</title>
        <authorList>
            <consortium name="The Broad Institute Genome Sequencing Platform"/>
            <person name="Russ C."/>
            <person name="Nusbaum C."/>
            <person name="Tyler B."/>
            <person name="van West P."/>
            <person name="Dieguez-Uribeondo J."/>
            <person name="de Bruijn I."/>
            <person name="Tripathy S."/>
            <person name="Jiang R."/>
            <person name="Young S.K."/>
            <person name="Zeng Q."/>
            <person name="Gargeya S."/>
            <person name="Fitzgerald M."/>
            <person name="Haas B."/>
            <person name="Abouelleil A."/>
            <person name="Alvarado L."/>
            <person name="Arachchi H.M."/>
            <person name="Berlin A."/>
            <person name="Chapman S.B."/>
            <person name="Goldberg J."/>
            <person name="Griggs A."/>
            <person name="Gujja S."/>
            <person name="Hansen M."/>
            <person name="Howarth C."/>
            <person name="Imamovic A."/>
            <person name="Larimer J."/>
            <person name="McCowen C."/>
            <person name="Montmayeur A."/>
            <person name="Murphy C."/>
            <person name="Neiman D."/>
            <person name="Pearson M."/>
            <person name="Priest M."/>
            <person name="Roberts A."/>
            <person name="Saif S."/>
            <person name="Shea T."/>
            <person name="Sisk P."/>
            <person name="Sykes S."/>
            <person name="Wortman J."/>
            <person name="Nusbaum C."/>
            <person name="Birren B."/>
        </authorList>
    </citation>
    <scope>NUCLEOTIDE SEQUENCE [LARGE SCALE GENOMIC DNA]</scope>
    <source>
        <strain evidence="3 4">VS20</strain>
    </source>
</reference>
<keyword evidence="2" id="KW-1133">Transmembrane helix</keyword>
<evidence type="ECO:0000313" key="4">
    <source>
        <dbReference type="Proteomes" id="UP000030762"/>
    </source>
</evidence>
<keyword evidence="2" id="KW-0812">Transmembrane</keyword>
<keyword evidence="2" id="KW-0472">Membrane</keyword>
<dbReference type="VEuPathDB" id="FungiDB:SDRG_04824"/>
<organism evidence="3 4">
    <name type="scientific">Saprolegnia diclina (strain VS20)</name>
    <dbReference type="NCBI Taxonomy" id="1156394"/>
    <lineage>
        <taxon>Eukaryota</taxon>
        <taxon>Sar</taxon>
        <taxon>Stramenopiles</taxon>
        <taxon>Oomycota</taxon>
        <taxon>Saprolegniomycetes</taxon>
        <taxon>Saprolegniales</taxon>
        <taxon>Saprolegniaceae</taxon>
        <taxon>Saprolegnia</taxon>
    </lineage>
</organism>
<dbReference type="STRING" id="1156394.T0QUT4"/>
<dbReference type="Proteomes" id="UP000030762">
    <property type="component" value="Unassembled WGS sequence"/>
</dbReference>
<evidence type="ECO:0000256" key="1">
    <source>
        <dbReference type="SAM" id="MobiDB-lite"/>
    </source>
</evidence>
<feature type="compositionally biased region" description="Basic and acidic residues" evidence="1">
    <location>
        <begin position="248"/>
        <end position="259"/>
    </location>
</feature>
<sequence length="259" mass="28201">MMVRFAAQSSHPECYAVNGVNCLLGENVDDLLPLLAAYEGNRTSGNNDTSLSTFPAPCGPARREHWGNEGYSGSNEWCWAAKRQLPLFDARGSLAHCVSGPLGIAAVRSFQQRSYCVSKVQWSSFGECRFFSNWATCQASVERLLLQDDGLYSYGESSCNGNEKTCVDPPSYNYGFSLPSGDGLFGGILAGLFAVGVLGALAGFYIKKKDRQMAASRPAIEATVCSSKDGDEDDEEDDFPVYRASNYVRDDSRSEPEQP</sequence>
<name>T0QUT4_SAPDV</name>
<evidence type="ECO:0000256" key="2">
    <source>
        <dbReference type="SAM" id="Phobius"/>
    </source>
</evidence>
<dbReference type="RefSeq" id="XP_008608733.1">
    <property type="nucleotide sequence ID" value="XM_008610511.1"/>
</dbReference>
<dbReference type="EMBL" id="JH767143">
    <property type="protein sequence ID" value="EQC37800.1"/>
    <property type="molecule type" value="Genomic_DNA"/>
</dbReference>
<gene>
    <name evidence="3" type="ORF">SDRG_04824</name>
</gene>